<gene>
    <name evidence="1" type="ORF">JK360_35405</name>
</gene>
<dbReference type="Proteomes" id="UP000629371">
    <property type="component" value="Unassembled WGS sequence"/>
</dbReference>
<evidence type="ECO:0000313" key="1">
    <source>
        <dbReference type="EMBL" id="MBL1094545.1"/>
    </source>
</evidence>
<accession>A0ABS1N3P0</accession>
<reference evidence="1 2" key="1">
    <citation type="submission" date="2021-01" db="EMBL/GenBank/DDBJ databases">
        <title>WGS of actinomycetes isolated from Thailand.</title>
        <authorList>
            <person name="Thawai C."/>
        </authorList>
    </citation>
    <scope>NUCLEOTIDE SEQUENCE [LARGE SCALE GENOMIC DNA]</scope>
    <source>
        <strain evidence="1 2">CH9-7</strain>
    </source>
</reference>
<proteinExistence type="predicted"/>
<organism evidence="1 2">
    <name type="scientific">Streptomyces siderophoricus</name>
    <dbReference type="NCBI Taxonomy" id="2802281"/>
    <lineage>
        <taxon>Bacteria</taxon>
        <taxon>Bacillati</taxon>
        <taxon>Actinomycetota</taxon>
        <taxon>Actinomycetes</taxon>
        <taxon>Kitasatosporales</taxon>
        <taxon>Streptomycetaceae</taxon>
        <taxon>Streptomyces</taxon>
    </lineage>
</organism>
<dbReference type="EMBL" id="JAERRI010000030">
    <property type="protein sequence ID" value="MBL1094545.1"/>
    <property type="molecule type" value="Genomic_DNA"/>
</dbReference>
<sequence length="179" mass="20736">MIGLTAALVGVAGTLSAPVLSQRLMARVQRDQFERQQQVEEAQWIRERRVAELDRRRDCYVSVNAVLRQYRTHLMKFLWLIHKGEVTPEAREVLEEARQAHHAAFAEAQMIASAPVLTELDGMTMALSETYRRTMCLEEGHPDPDGSFDEIRAEIRQLWRRWEGMRDVMRADLMVDTGR</sequence>
<keyword evidence="2" id="KW-1185">Reference proteome</keyword>
<dbReference type="RefSeq" id="WP_201811233.1">
    <property type="nucleotide sequence ID" value="NZ_JAERRI010000030.1"/>
</dbReference>
<protein>
    <submittedName>
        <fullName evidence="1">Uncharacterized protein</fullName>
    </submittedName>
</protein>
<comment type="caution">
    <text evidence="1">The sequence shown here is derived from an EMBL/GenBank/DDBJ whole genome shotgun (WGS) entry which is preliminary data.</text>
</comment>
<evidence type="ECO:0000313" key="2">
    <source>
        <dbReference type="Proteomes" id="UP000629371"/>
    </source>
</evidence>
<name>A0ABS1N3P0_9ACTN</name>